<accession>A0ACC2HDD7</accession>
<organism evidence="1 2">
    <name type="scientific">Dallia pectoralis</name>
    <name type="common">Alaska blackfish</name>
    <dbReference type="NCBI Taxonomy" id="75939"/>
    <lineage>
        <taxon>Eukaryota</taxon>
        <taxon>Metazoa</taxon>
        <taxon>Chordata</taxon>
        <taxon>Craniata</taxon>
        <taxon>Vertebrata</taxon>
        <taxon>Euteleostomi</taxon>
        <taxon>Actinopterygii</taxon>
        <taxon>Neopterygii</taxon>
        <taxon>Teleostei</taxon>
        <taxon>Protacanthopterygii</taxon>
        <taxon>Esociformes</taxon>
        <taxon>Umbridae</taxon>
        <taxon>Dallia</taxon>
    </lineage>
</organism>
<proteinExistence type="predicted"/>
<comment type="caution">
    <text evidence="1">The sequence shown here is derived from an EMBL/GenBank/DDBJ whole genome shotgun (WGS) entry which is preliminary data.</text>
</comment>
<reference evidence="1" key="1">
    <citation type="submission" date="2021-05" db="EMBL/GenBank/DDBJ databases">
        <authorList>
            <person name="Pan Q."/>
            <person name="Jouanno E."/>
            <person name="Zahm M."/>
            <person name="Klopp C."/>
            <person name="Cabau C."/>
            <person name="Louis A."/>
            <person name="Berthelot C."/>
            <person name="Parey E."/>
            <person name="Roest Crollius H."/>
            <person name="Montfort J."/>
            <person name="Robinson-Rechavi M."/>
            <person name="Bouchez O."/>
            <person name="Lampietro C."/>
            <person name="Lopez Roques C."/>
            <person name="Donnadieu C."/>
            <person name="Postlethwait J."/>
            <person name="Bobe J."/>
            <person name="Dillon D."/>
            <person name="Chandos A."/>
            <person name="von Hippel F."/>
            <person name="Guiguen Y."/>
        </authorList>
    </citation>
    <scope>NUCLEOTIDE SEQUENCE</scope>
    <source>
        <strain evidence="1">YG-Jan2019</strain>
    </source>
</reference>
<protein>
    <submittedName>
        <fullName evidence="1">Uncharacterized protein</fullName>
    </submittedName>
</protein>
<dbReference type="Proteomes" id="UP001157502">
    <property type="component" value="Chromosome 3"/>
</dbReference>
<evidence type="ECO:0000313" key="2">
    <source>
        <dbReference type="Proteomes" id="UP001157502"/>
    </source>
</evidence>
<keyword evidence="2" id="KW-1185">Reference proteome</keyword>
<sequence>MVIECLELSPAKARDLQSTSTLEQFMAKLCLHHQRQIVDALGFLQTEVNAISSSSMSPASASKPTCSVERKALPVSSRTLSLETPAKGWTGQKPSFASTPKGTVERREDITTRCSRLSAPEQISGIAVSLNVSEVAGPVLGHGKDSKALATPLRSTGDSEGKRLGDHAPLKIKIMKTNNQDNKLSCVLTTAIPACVGTVDERQGNINVSTRADSHGAGIASSVKRQDHASHKTTARQRVSFGQTKDKPVKQSPLQKTPNTLAPVFPRTARKTIKGSYHLPSSMCNFVTDPDLGHCDIVYINKPITECFQERQHSLLPRRNARKSTRGHMYVEEMWELKTVRTLARKCVRDDRDYCSAPMPESITVVAPKQLLGKPEGVPLVDMPFAGAFEEALSQKTPLKIPTEMVAPVEVEASAASGSAVELIVETSQTDQSQREEQTAPPPQSPPTEEDRVGTISALPRQSLAPEDNSPQSLVATADQCLNNEILLNGDPKQAETESDLNPEQNKVLEEPDLVKSKLNRIPESQNIILETQQEVSETPFLESPTSMETVAAEVGAGSVVHAEPQDSQSLVDLKGSEDRSRKEKAETEKPTESKESNRLSISSSSVRPGRMPLRSESSKADMPNQSVTHATPMTAVESRKSVLRTQTSPVLSASALVKVEKGSELVSPNKLKSPMRHSSPIKMKPAKRIKSPQRDSPLLACSPLPSCSVMPLLLPKLEPAVQSRHKFLELLDMEENQQKMTMLNNRFDKMHRGWVQMDKDGHPAPRHKKKGDRQAAIWKSKRRVRKPKSSEHQRFSLVQMLFKNDLDLASICRWYMESTETQSLVIVKKVNTRLPSETQLLFPGMSQRPSQGIFPSLQAERLKKHLKKFAIASPVKSNPKNQKLIAKALAQEVSTSSPRGKEKRELTTATRISTKAYLNSAEAQVPPNDGQKASAKAKNPTSARILRKYSNLREKMQGQQSSKNPKAATSTELKASKSKPSKPPSKKVTKPSNTKLTKPPKLKPVAARTKKISASGKSVKELRVVKTGRAQPSPSRKNLSKAGVQKRSLKTSKNSRSLRVLSKKGIALTQSSPQRVVDSKVQKNTYATANSPKTDANKKQVPVEKCSGVDKTIPTKVDEMKVQTKRLSQSRAFQTKVPESKDAEGNGPESAVETQPNMGVKTPGTPDQVLTRSQRKIDATPPRSVSLSSSPKPATKKANEATSLPSGTHKGVVKRALDPTQTVSTSPMPAIKRANEPVQIVTPKGATKRAVETVQTGSASPKPSTKRASEPGQSGTPKAATKRTEGSPQTPAKRTRISLNK</sequence>
<evidence type="ECO:0000313" key="1">
    <source>
        <dbReference type="EMBL" id="KAJ8013755.1"/>
    </source>
</evidence>
<dbReference type="EMBL" id="CM055730">
    <property type="protein sequence ID" value="KAJ8013755.1"/>
    <property type="molecule type" value="Genomic_DNA"/>
</dbReference>
<name>A0ACC2HDD7_DALPE</name>
<gene>
    <name evidence="1" type="ORF">DPEC_G00033090</name>
</gene>